<dbReference type="Proteomes" id="UP000504606">
    <property type="component" value="Unplaced"/>
</dbReference>
<evidence type="ECO:0000313" key="4">
    <source>
        <dbReference type="RefSeq" id="XP_026281801.1"/>
    </source>
</evidence>
<keyword evidence="3" id="KW-1185">Reference proteome</keyword>
<dbReference type="GO" id="GO:0008168">
    <property type="term" value="F:methyltransferase activity"/>
    <property type="evidence" value="ECO:0007669"/>
    <property type="project" value="UniProtKB-KW"/>
</dbReference>
<evidence type="ECO:0000256" key="2">
    <source>
        <dbReference type="SAM" id="MobiDB-lite"/>
    </source>
</evidence>
<dbReference type="Gene3D" id="3.40.1280.10">
    <property type="match status" value="1"/>
</dbReference>
<gene>
    <name evidence="4" type="primary">LOC113208819</name>
</gene>
<dbReference type="CDD" id="cd18086">
    <property type="entry name" value="HsC9orf114-like"/>
    <property type="match status" value="1"/>
</dbReference>
<evidence type="ECO:0000256" key="1">
    <source>
        <dbReference type="ARBA" id="ARBA00009841"/>
    </source>
</evidence>
<dbReference type="KEGG" id="foc:113208819"/>
<feature type="compositionally biased region" description="Basic residues" evidence="2">
    <location>
        <begin position="441"/>
        <end position="452"/>
    </location>
</feature>
<keyword evidence="4" id="KW-0808">Transferase</keyword>
<dbReference type="GO" id="GO:0032259">
    <property type="term" value="P:methylation"/>
    <property type="evidence" value="ECO:0007669"/>
    <property type="project" value="UniProtKB-KW"/>
</dbReference>
<sequence length="452" mass="50812">MPSNQSTEVLPEGFKSWQEFNKAKKERKRLKQDYKIKKMEEKKQKEELTKSSGVNTEPSTFKKTKVREEEPSTLSIAVPGSILDNAQSVELRTYLAGQIARAACVFKVDEVIVYDDIGIQDNVTAKTINSLSDSGEVRPARRCCAQLARILQYLECPQYLRKEFFPKHHDLDYAGLLNPLDAPHHMRQQDDGQFREGIVINQPAKNGCYVNVGLLKNVKVDRPLQPGVRVTVEMLPSPPESKRLFGRVVPPTRPKKETGVYWGYSVRLASSFNAVFTECPFKEGYDVTVGTSERGERVEKVTLPSHQHALVVFGGLAGIEAALEADEVLMVDNPALLFDFYLNTCPDQGSRTIRTEEAILITLAELRSKFQPKVEFKIKQTETDHGDNDSNISVDYEDDKSSNNQEACNETPSIPVKNVENNVTENLDVSLETGDANCDKKKAKKRKKSKEV</sequence>
<dbReference type="AlphaFoldDB" id="A0A6J1STH3"/>
<proteinExistence type="inferred from homology"/>
<dbReference type="RefSeq" id="XP_026281801.1">
    <property type="nucleotide sequence ID" value="XM_026426016.2"/>
</dbReference>
<dbReference type="PANTHER" id="PTHR12150">
    <property type="entry name" value="CLASS IV SAM-BINDING METHYLTRANSFERASE-RELATED"/>
    <property type="match status" value="1"/>
</dbReference>
<dbReference type="OrthoDB" id="361029at2759"/>
<comment type="similarity">
    <text evidence="1">Belongs to the class IV-like SAM-binding methyltransferase superfamily.</text>
</comment>
<dbReference type="Pfam" id="PF02598">
    <property type="entry name" value="Methyltrn_RNA_3"/>
    <property type="match status" value="1"/>
</dbReference>
<feature type="region of interest" description="Disordered" evidence="2">
    <location>
        <begin position="41"/>
        <end position="66"/>
    </location>
</feature>
<reference evidence="4" key="1">
    <citation type="submission" date="2025-08" db="UniProtKB">
        <authorList>
            <consortium name="RefSeq"/>
        </authorList>
    </citation>
    <scope>IDENTIFICATION</scope>
    <source>
        <tissue evidence="4">Whole organism</tissue>
    </source>
</reference>
<feature type="compositionally biased region" description="Polar residues" evidence="2">
    <location>
        <begin position="402"/>
        <end position="412"/>
    </location>
</feature>
<dbReference type="InterPro" id="IPR003750">
    <property type="entry name" value="Put_MeTrfase-C9orf114-like"/>
</dbReference>
<dbReference type="GeneID" id="113208819"/>
<organism evidence="3 4">
    <name type="scientific">Frankliniella occidentalis</name>
    <name type="common">Western flower thrips</name>
    <name type="synonym">Euthrips occidentalis</name>
    <dbReference type="NCBI Taxonomy" id="133901"/>
    <lineage>
        <taxon>Eukaryota</taxon>
        <taxon>Metazoa</taxon>
        <taxon>Ecdysozoa</taxon>
        <taxon>Arthropoda</taxon>
        <taxon>Hexapoda</taxon>
        <taxon>Insecta</taxon>
        <taxon>Pterygota</taxon>
        <taxon>Neoptera</taxon>
        <taxon>Paraneoptera</taxon>
        <taxon>Thysanoptera</taxon>
        <taxon>Terebrantia</taxon>
        <taxon>Thripoidea</taxon>
        <taxon>Thripidae</taxon>
        <taxon>Frankliniella</taxon>
    </lineage>
</organism>
<dbReference type="SUPFAM" id="SSF50249">
    <property type="entry name" value="Nucleic acid-binding proteins"/>
    <property type="match status" value="1"/>
</dbReference>
<feature type="compositionally biased region" description="Polar residues" evidence="2">
    <location>
        <begin position="51"/>
        <end position="61"/>
    </location>
</feature>
<name>A0A6J1STH3_FRAOC</name>
<protein>
    <submittedName>
        <fullName evidence="4">Methyltransferase C9orf114</fullName>
    </submittedName>
</protein>
<accession>A0A6J1STH3</accession>
<feature type="region of interest" description="Disordered" evidence="2">
    <location>
        <begin position="380"/>
        <end position="452"/>
    </location>
</feature>
<dbReference type="PANTHER" id="PTHR12150:SF13">
    <property type="entry name" value="METHYLTRANSFERASE C9ORF114-RELATED"/>
    <property type="match status" value="1"/>
</dbReference>
<dbReference type="SUPFAM" id="SSF75217">
    <property type="entry name" value="alpha/beta knot"/>
    <property type="match status" value="1"/>
</dbReference>
<dbReference type="InterPro" id="IPR029028">
    <property type="entry name" value="Alpha/beta_knot_MTases"/>
</dbReference>
<dbReference type="InterPro" id="IPR029026">
    <property type="entry name" value="tRNA_m1G_MTases_N"/>
</dbReference>
<evidence type="ECO:0000313" key="3">
    <source>
        <dbReference type="Proteomes" id="UP000504606"/>
    </source>
</evidence>
<dbReference type="InterPro" id="IPR012340">
    <property type="entry name" value="NA-bd_OB-fold"/>
</dbReference>
<dbReference type="Gene3D" id="2.40.50.140">
    <property type="entry name" value="Nucleic acid-binding proteins"/>
    <property type="match status" value="1"/>
</dbReference>
<keyword evidence="4" id="KW-0489">Methyltransferase</keyword>